<dbReference type="PRINTS" id="PR01217">
    <property type="entry name" value="PRICHEXTENSN"/>
</dbReference>
<dbReference type="InterPro" id="IPR043128">
    <property type="entry name" value="Rev_trsase/Diguanyl_cyclase"/>
</dbReference>
<evidence type="ECO:0000313" key="4">
    <source>
        <dbReference type="Proteomes" id="UP000233551"/>
    </source>
</evidence>
<accession>A0A2I0KRK8</accession>
<gene>
    <name evidence="3" type="ORF">CRG98_009136</name>
</gene>
<proteinExistence type="predicted"/>
<dbReference type="Pfam" id="PF00078">
    <property type="entry name" value="RVT_1"/>
    <property type="match status" value="1"/>
</dbReference>
<dbReference type="PANTHER" id="PTHR24559">
    <property type="entry name" value="TRANSPOSON TY3-I GAG-POL POLYPROTEIN"/>
    <property type="match status" value="1"/>
</dbReference>
<dbReference type="InterPro" id="IPR053134">
    <property type="entry name" value="RNA-dir_DNA_polymerase"/>
</dbReference>
<feature type="compositionally biased region" description="Low complexity" evidence="1">
    <location>
        <begin position="1012"/>
        <end position="1024"/>
    </location>
</feature>
<feature type="region of interest" description="Disordered" evidence="1">
    <location>
        <begin position="280"/>
        <end position="308"/>
    </location>
</feature>
<protein>
    <recommendedName>
        <fullName evidence="2">Reverse transcriptase domain-containing protein</fullName>
    </recommendedName>
</protein>
<dbReference type="Gene3D" id="3.30.70.270">
    <property type="match status" value="2"/>
</dbReference>
<keyword evidence="4" id="KW-1185">Reference proteome</keyword>
<dbReference type="InterPro" id="IPR000477">
    <property type="entry name" value="RT_dom"/>
</dbReference>
<dbReference type="EMBL" id="PGOL01000443">
    <property type="protein sequence ID" value="PKI70466.1"/>
    <property type="molecule type" value="Genomic_DNA"/>
</dbReference>
<evidence type="ECO:0000256" key="1">
    <source>
        <dbReference type="SAM" id="MobiDB-lite"/>
    </source>
</evidence>
<sequence>MAQGQRGVYYSHLLAHTSSFVDLIEAGKKLDLGIKLGRMEGAASKGEESSKKVSATSSSSGGRRGNEVSVNAVNTAHQASQQYSPQSIYYSALPVPPPMTSQPYDHYTSASAQPPQPKPSVSRAPPPTQQNPTSQGPQAGGTQNRPRRQYTPLPAPLKISLSTASIIRARRGILPTIVGGCVTRCRGGLTTTGSPSTPSSPRTDEDAQNNLLPFVIDYTPEEPTVGFAGHKASLAPFVIHIPAREPYADSKVPWTYEGSIGSVEQQFTVMGVTRSGRVYENPAAKDKGKAPAAEVGAAPESSPFPSKKVTEEEAEAFMKIVKASECKVVEQMAKSPAHISLPALLLGSEPHREALLRVLTAAQVPKETPPNRIEETVDSIFYNTYSFSDDELPSEGWSHSRALHIVCKCNNYIIGRVMIDNGSVLNVCLVLDIPNAFSLLLGRPWIHSAGAVPSFVHQRLKFIVEEKLITVKGKEDYTIYKETAVPYISVGDDGNLPFHSFETISVIWDYVESGPSRADRMIGKVLLHKNYIPGTGLGERGQGISRPIEIEEGIPVPPLSHFFPGLSHTIGGTLEGPSSDSDDTPAAPSAVYAVTEEIPSGVHICLAQENEELDNWTSVPCYSAVIADKFPPKRQQIRRQRASLLLRIKEEVIKQINVGFLEVCNYSEWVANIVPVEKKDGRVRVCVDYRELNKASPKDNFPLPHIDVLVDNTVRHAQFSFMDGFSGYNQIRMAEEDKLKMTFTTMWGTFCYSVISFGLKNAMATYQRAMVTLFHDMMHKEVEVYVDDMIAKSKEGDDHLINLKRLFDRLKEYKLRLNPAKCTFGARLGKLLGFVVSEHGIEVDPDKVKAIKELPPPSTVREVRDFLGRLNYIARFIANLTDKCQPLFRKSQLASHRYPTRQGHRMAEEDQVDVSEEVNPPAPAHSQPPPTHAPPPPTPAGILPVYSGAPPTHLPPPTSSGAPFPRVSLTSSASDDQARITALEGTVNQLGASMTANMAELFTLLRGPNRASSSSTPPSGQGPTVDPTPWILPTQAPENTDAPAPPTLRKSTVHPFTSPFPPPPAPTAVPLPPAAFLSSKQALSAPPPISKPAPATVYTVPPPMVFPASSAPAPTHLQAAELPPYPSLQPHVGLSYQAPPPINTTFLEPGTPYHAAQFASPTHFLPEVDTE</sequence>
<feature type="compositionally biased region" description="Low complexity" evidence="1">
    <location>
        <begin position="52"/>
        <end position="61"/>
    </location>
</feature>
<dbReference type="InterPro" id="IPR043502">
    <property type="entry name" value="DNA/RNA_pol_sf"/>
</dbReference>
<feature type="region of interest" description="Disordered" evidence="1">
    <location>
        <begin position="185"/>
        <end position="207"/>
    </location>
</feature>
<dbReference type="Gene3D" id="3.10.10.10">
    <property type="entry name" value="HIV Type 1 Reverse Transcriptase, subunit A, domain 1"/>
    <property type="match status" value="1"/>
</dbReference>
<dbReference type="PANTHER" id="PTHR24559:SF457">
    <property type="entry name" value="RNA-DIRECTED DNA POLYMERASE HOMOLOG"/>
    <property type="match status" value="1"/>
</dbReference>
<feature type="compositionally biased region" description="Pro residues" evidence="1">
    <location>
        <begin position="920"/>
        <end position="939"/>
    </location>
</feature>
<name>A0A2I0KRK8_PUNGR</name>
<evidence type="ECO:0000313" key="3">
    <source>
        <dbReference type="EMBL" id="PKI70466.1"/>
    </source>
</evidence>
<feature type="compositionally biased region" description="Pro residues" evidence="1">
    <location>
        <begin position="114"/>
        <end position="129"/>
    </location>
</feature>
<feature type="region of interest" description="Disordered" evidence="1">
    <location>
        <begin position="895"/>
        <end position="974"/>
    </location>
</feature>
<feature type="compositionally biased region" description="Low complexity" evidence="1">
    <location>
        <begin position="187"/>
        <end position="201"/>
    </location>
</feature>
<dbReference type="SUPFAM" id="SSF56672">
    <property type="entry name" value="DNA/RNA polymerases"/>
    <property type="match status" value="1"/>
</dbReference>
<reference evidence="3 4" key="1">
    <citation type="submission" date="2017-11" db="EMBL/GenBank/DDBJ databases">
        <title>De-novo sequencing of pomegranate (Punica granatum L.) genome.</title>
        <authorList>
            <person name="Akparov Z."/>
            <person name="Amiraslanov A."/>
            <person name="Hajiyeva S."/>
            <person name="Abbasov M."/>
            <person name="Kaur K."/>
            <person name="Hamwieh A."/>
            <person name="Solovyev V."/>
            <person name="Salamov A."/>
            <person name="Braich B."/>
            <person name="Kosarev P."/>
            <person name="Mahmoud A."/>
            <person name="Hajiyev E."/>
            <person name="Babayeva S."/>
            <person name="Izzatullayeva V."/>
            <person name="Mammadov A."/>
            <person name="Mammadov A."/>
            <person name="Sharifova S."/>
            <person name="Ojaghi J."/>
            <person name="Eynullazada K."/>
            <person name="Bayramov B."/>
            <person name="Abdulazimova A."/>
            <person name="Shahmuradov I."/>
        </authorList>
    </citation>
    <scope>NUCLEOTIDE SEQUENCE [LARGE SCALE GENOMIC DNA]</scope>
    <source>
        <strain evidence="4">cv. AG2017</strain>
        <tissue evidence="3">Leaf</tissue>
    </source>
</reference>
<evidence type="ECO:0000259" key="2">
    <source>
        <dbReference type="Pfam" id="PF00078"/>
    </source>
</evidence>
<dbReference type="STRING" id="22663.A0A2I0KRK8"/>
<organism evidence="3 4">
    <name type="scientific">Punica granatum</name>
    <name type="common">Pomegranate</name>
    <dbReference type="NCBI Taxonomy" id="22663"/>
    <lineage>
        <taxon>Eukaryota</taxon>
        <taxon>Viridiplantae</taxon>
        <taxon>Streptophyta</taxon>
        <taxon>Embryophyta</taxon>
        <taxon>Tracheophyta</taxon>
        <taxon>Spermatophyta</taxon>
        <taxon>Magnoliopsida</taxon>
        <taxon>eudicotyledons</taxon>
        <taxon>Gunneridae</taxon>
        <taxon>Pentapetalae</taxon>
        <taxon>rosids</taxon>
        <taxon>malvids</taxon>
        <taxon>Myrtales</taxon>
        <taxon>Lythraceae</taxon>
        <taxon>Punica</taxon>
    </lineage>
</organism>
<feature type="region of interest" description="Disordered" evidence="1">
    <location>
        <begin position="41"/>
        <end position="67"/>
    </location>
</feature>
<feature type="region of interest" description="Disordered" evidence="1">
    <location>
        <begin position="99"/>
        <end position="155"/>
    </location>
</feature>
<dbReference type="Proteomes" id="UP000233551">
    <property type="component" value="Unassembled WGS sequence"/>
</dbReference>
<feature type="compositionally biased region" description="Polar residues" evidence="1">
    <location>
        <begin position="130"/>
        <end position="144"/>
    </location>
</feature>
<dbReference type="AlphaFoldDB" id="A0A2I0KRK8"/>
<comment type="caution">
    <text evidence="3">The sequence shown here is derived from an EMBL/GenBank/DDBJ whole genome shotgun (WGS) entry which is preliminary data.</text>
</comment>
<feature type="region of interest" description="Disordered" evidence="1">
    <location>
        <begin position="1008"/>
        <end position="1049"/>
    </location>
</feature>
<feature type="domain" description="Reverse transcriptase" evidence="2">
    <location>
        <begin position="676"/>
        <end position="835"/>
    </location>
</feature>
<dbReference type="CDD" id="cd01647">
    <property type="entry name" value="RT_LTR"/>
    <property type="match status" value="1"/>
</dbReference>